<keyword evidence="7 8" id="KW-0472">Membrane</keyword>
<feature type="transmembrane region" description="Helical" evidence="8">
    <location>
        <begin position="139"/>
        <end position="161"/>
    </location>
</feature>
<evidence type="ECO:0000313" key="10">
    <source>
        <dbReference type="Proteomes" id="UP000053586"/>
    </source>
</evidence>
<keyword evidence="4" id="KW-1003">Cell membrane</keyword>
<dbReference type="PANTHER" id="PTHR30472:SF25">
    <property type="entry name" value="ABC TRANSPORTER PERMEASE PROTEIN MJ0876-RELATED"/>
    <property type="match status" value="1"/>
</dbReference>
<proteinExistence type="inferred from homology"/>
<evidence type="ECO:0000256" key="1">
    <source>
        <dbReference type="ARBA" id="ARBA00004651"/>
    </source>
</evidence>
<comment type="subcellular location">
    <subcellularLocation>
        <location evidence="1">Cell membrane</location>
        <topology evidence="1">Multi-pass membrane protein</topology>
    </subcellularLocation>
</comment>
<dbReference type="PANTHER" id="PTHR30472">
    <property type="entry name" value="FERRIC ENTEROBACTIN TRANSPORT SYSTEM PERMEASE PROTEIN"/>
    <property type="match status" value="1"/>
</dbReference>
<accession>H5TBS9</accession>
<dbReference type="InterPro" id="IPR000522">
    <property type="entry name" value="ABC_transptr_permease_BtuC"/>
</dbReference>
<dbReference type="OrthoDB" id="9055647at2"/>
<evidence type="ECO:0000256" key="5">
    <source>
        <dbReference type="ARBA" id="ARBA00022692"/>
    </source>
</evidence>
<evidence type="ECO:0000256" key="6">
    <source>
        <dbReference type="ARBA" id="ARBA00022989"/>
    </source>
</evidence>
<comment type="similarity">
    <text evidence="2">Belongs to the binding-protein-dependent transport system permease family. FecCD subfamily.</text>
</comment>
<reference evidence="9 10" key="1">
    <citation type="journal article" date="2012" name="J. Bacteriol.">
        <title>Genome sequence of proteorhodopsin-containing sea ice bacterium Glaciecola punicea ACAM 611T.</title>
        <authorList>
            <person name="Qin Q.-L."/>
            <person name="Xie B.-B."/>
            <person name="Shu Y.-L."/>
            <person name="Rong J.-C."/>
            <person name="Zhao D.-L."/>
            <person name="Zhang X.-Y."/>
            <person name="Chen X.-L."/>
            <person name="Zhou B.-C."/>
            <person name="Zhanga Y.-Z."/>
        </authorList>
    </citation>
    <scope>NUCLEOTIDE SEQUENCE [LARGE SCALE GENOMIC DNA]</scope>
    <source>
        <strain evidence="9 10">ACAM 611</strain>
    </source>
</reference>
<organism evidence="9 10">
    <name type="scientific">Glaciecola punicea ACAM 611</name>
    <dbReference type="NCBI Taxonomy" id="1121923"/>
    <lineage>
        <taxon>Bacteria</taxon>
        <taxon>Pseudomonadati</taxon>
        <taxon>Pseudomonadota</taxon>
        <taxon>Gammaproteobacteria</taxon>
        <taxon>Alteromonadales</taxon>
        <taxon>Alteromonadaceae</taxon>
        <taxon>Glaciecola</taxon>
    </lineage>
</organism>
<gene>
    <name evidence="9" type="primary">btuC</name>
    <name evidence="9" type="ORF">GPUN_1639</name>
</gene>
<dbReference type="GO" id="GO:0022857">
    <property type="term" value="F:transmembrane transporter activity"/>
    <property type="evidence" value="ECO:0007669"/>
    <property type="project" value="InterPro"/>
</dbReference>
<evidence type="ECO:0000313" key="9">
    <source>
        <dbReference type="EMBL" id="GAB55756.1"/>
    </source>
</evidence>
<dbReference type="Proteomes" id="UP000053586">
    <property type="component" value="Unassembled WGS sequence"/>
</dbReference>
<evidence type="ECO:0000256" key="7">
    <source>
        <dbReference type="ARBA" id="ARBA00023136"/>
    </source>
</evidence>
<evidence type="ECO:0000256" key="4">
    <source>
        <dbReference type="ARBA" id="ARBA00022475"/>
    </source>
</evidence>
<dbReference type="Gene3D" id="1.10.3470.10">
    <property type="entry name" value="ABC transporter involved in vitamin B12 uptake, BtuC"/>
    <property type="match status" value="1"/>
</dbReference>
<keyword evidence="10" id="KW-1185">Reference proteome</keyword>
<comment type="caution">
    <text evidence="9">The sequence shown here is derived from an EMBL/GenBank/DDBJ whole genome shotgun (WGS) entry which is preliminary data.</text>
</comment>
<keyword evidence="3" id="KW-0813">Transport</keyword>
<feature type="transmembrane region" description="Helical" evidence="8">
    <location>
        <begin position="230"/>
        <end position="255"/>
    </location>
</feature>
<feature type="transmembrane region" description="Helical" evidence="8">
    <location>
        <begin position="72"/>
        <end position="95"/>
    </location>
</feature>
<dbReference type="Pfam" id="PF01032">
    <property type="entry name" value="FecCD"/>
    <property type="match status" value="1"/>
</dbReference>
<keyword evidence="5 8" id="KW-0812">Transmembrane</keyword>
<dbReference type="AlphaFoldDB" id="H5TBS9"/>
<dbReference type="SUPFAM" id="SSF81345">
    <property type="entry name" value="ABC transporter involved in vitamin B12 uptake, BtuC"/>
    <property type="match status" value="1"/>
</dbReference>
<dbReference type="InterPro" id="IPR037294">
    <property type="entry name" value="ABC_BtuC-like"/>
</dbReference>
<evidence type="ECO:0000256" key="8">
    <source>
        <dbReference type="SAM" id="Phobius"/>
    </source>
</evidence>
<reference evidence="9 10" key="2">
    <citation type="journal article" date="2017" name="Antonie Van Leeuwenhoek">
        <title>Rhizobium rhizosphaerae sp. nov., a novel species isolated from rice rhizosphere.</title>
        <authorList>
            <person name="Zhao J.J."/>
            <person name="Zhang J."/>
            <person name="Zhang R.J."/>
            <person name="Zhang C.W."/>
            <person name="Yin H.Q."/>
            <person name="Zhang X.X."/>
        </authorList>
    </citation>
    <scope>NUCLEOTIDE SEQUENCE [LARGE SCALE GENOMIC DNA]</scope>
    <source>
        <strain evidence="9 10">ACAM 611</strain>
    </source>
</reference>
<feature type="transmembrane region" description="Helical" evidence="8">
    <location>
        <begin position="296"/>
        <end position="316"/>
    </location>
</feature>
<feature type="transmembrane region" description="Helical" evidence="8">
    <location>
        <begin position="42"/>
        <end position="60"/>
    </location>
</feature>
<evidence type="ECO:0000256" key="3">
    <source>
        <dbReference type="ARBA" id="ARBA00022448"/>
    </source>
</evidence>
<feature type="transmembrane region" description="Helical" evidence="8">
    <location>
        <begin position="107"/>
        <end position="127"/>
    </location>
</feature>
<dbReference type="CDD" id="cd06550">
    <property type="entry name" value="TM_ABC_iron-siderophores_like"/>
    <property type="match status" value="1"/>
</dbReference>
<keyword evidence="6 8" id="KW-1133">Transmembrane helix</keyword>
<dbReference type="eggNOG" id="COG0609">
    <property type="taxonomic scope" value="Bacteria"/>
</dbReference>
<evidence type="ECO:0000256" key="2">
    <source>
        <dbReference type="ARBA" id="ARBA00007935"/>
    </source>
</evidence>
<feature type="transmembrane region" description="Helical" evidence="8">
    <location>
        <begin position="270"/>
        <end position="289"/>
    </location>
</feature>
<dbReference type="GO" id="GO:0005886">
    <property type="term" value="C:plasma membrane"/>
    <property type="evidence" value="ECO:0007669"/>
    <property type="project" value="UniProtKB-SubCell"/>
</dbReference>
<protein>
    <submittedName>
        <fullName evidence="9">Vitamin B12 transport system permease protein</fullName>
    </submittedName>
</protein>
<dbReference type="RefSeq" id="WP_006005144.1">
    <property type="nucleotide sequence ID" value="NZ_BAET01000014.1"/>
</dbReference>
<name>H5TBS9_9ALTE</name>
<dbReference type="EMBL" id="BAET01000014">
    <property type="protein sequence ID" value="GAB55756.1"/>
    <property type="molecule type" value="Genomic_DNA"/>
</dbReference>
<sequence length="320" mass="33795">MPAWLKYSLALVIVAALYLVPALVTGNTQLEWYIVFHIKLPILLTAIAVGTSISVASAALQVNLNNPLADPGIIGISSGASLMAALFLVFVSSLGVIPNQTLYTHSIYLLPALCFVGACLSGALIYAVAKKIGHSVSSFILAGIAISTTFSALVGWIYLVAPPQALQSLTFWLMGSLQYTNYKSLSLVLPIMAFGLFMLAKSAPKLNALYLGEHAALTAGVKAKALQTKVFILVALLVGLSVSIAGSIAFLGLLVPHAVRRLHGYDNSQVFLYSGLLGAIVITLCALINEYAFTTSVPLSMLTASIGAPMFIYVLFGKKN</sequence>
<feature type="transmembrane region" description="Helical" evidence="8">
    <location>
        <begin position="181"/>
        <end position="200"/>
    </location>
</feature>
<dbReference type="STRING" id="56804.BAE46_09545"/>